<feature type="region of interest" description="Disordered" evidence="1">
    <location>
        <begin position="60"/>
        <end position="118"/>
    </location>
</feature>
<accession>A0A426Y3H2</accession>
<reference evidence="2 3" key="1">
    <citation type="journal article" date="2014" name="Agronomy (Basel)">
        <title>A Draft Genome Sequence for Ensete ventricosum, the Drought-Tolerant Tree Against Hunger.</title>
        <authorList>
            <person name="Harrison J."/>
            <person name="Moore K.A."/>
            <person name="Paszkiewicz K."/>
            <person name="Jones T."/>
            <person name="Grant M."/>
            <person name="Ambacheew D."/>
            <person name="Muzemil S."/>
            <person name="Studholme D.J."/>
        </authorList>
    </citation>
    <scope>NUCLEOTIDE SEQUENCE [LARGE SCALE GENOMIC DNA]</scope>
</reference>
<evidence type="ECO:0000313" key="2">
    <source>
        <dbReference type="EMBL" id="RRT46274.1"/>
    </source>
</evidence>
<sequence length="148" mass="15980">MSSSSLPQEVVKVKQMQHGKEEGLSGSASRRLPRMERARNEAVPEWKVKCLCADYGRAKAKDLRDNTKMSNAKETASMAVKEEVAKASTKGNNGQSETKGSSGPPSRRPRKVEQAADEAVPEWKVQCLCNESSVPAIVRGSFLGGGGF</sequence>
<evidence type="ECO:0000256" key="1">
    <source>
        <dbReference type="SAM" id="MobiDB-lite"/>
    </source>
</evidence>
<organism evidence="2 3">
    <name type="scientific">Ensete ventricosum</name>
    <name type="common">Abyssinian banana</name>
    <name type="synonym">Musa ensete</name>
    <dbReference type="NCBI Taxonomy" id="4639"/>
    <lineage>
        <taxon>Eukaryota</taxon>
        <taxon>Viridiplantae</taxon>
        <taxon>Streptophyta</taxon>
        <taxon>Embryophyta</taxon>
        <taxon>Tracheophyta</taxon>
        <taxon>Spermatophyta</taxon>
        <taxon>Magnoliopsida</taxon>
        <taxon>Liliopsida</taxon>
        <taxon>Zingiberales</taxon>
        <taxon>Musaceae</taxon>
        <taxon>Ensete</taxon>
    </lineage>
</organism>
<feature type="region of interest" description="Disordered" evidence="1">
    <location>
        <begin position="1"/>
        <end position="40"/>
    </location>
</feature>
<comment type="caution">
    <text evidence="2">The sequence shown here is derived from an EMBL/GenBank/DDBJ whole genome shotgun (WGS) entry which is preliminary data.</text>
</comment>
<feature type="compositionally biased region" description="Polar residues" evidence="1">
    <location>
        <begin position="89"/>
        <end position="104"/>
    </location>
</feature>
<gene>
    <name evidence="2" type="ORF">B296_00050121</name>
</gene>
<proteinExistence type="predicted"/>
<evidence type="ECO:0000313" key="3">
    <source>
        <dbReference type="Proteomes" id="UP000287651"/>
    </source>
</evidence>
<name>A0A426Y3H2_ENSVE</name>
<dbReference type="AlphaFoldDB" id="A0A426Y3H2"/>
<dbReference type="Proteomes" id="UP000287651">
    <property type="component" value="Unassembled WGS sequence"/>
</dbReference>
<protein>
    <submittedName>
        <fullName evidence="2">Uncharacterized protein</fullName>
    </submittedName>
</protein>
<dbReference type="EMBL" id="AMZH03015296">
    <property type="protein sequence ID" value="RRT46274.1"/>
    <property type="molecule type" value="Genomic_DNA"/>
</dbReference>